<proteinExistence type="predicted"/>
<evidence type="ECO:0000256" key="5">
    <source>
        <dbReference type="ARBA" id="ARBA00022691"/>
    </source>
</evidence>
<keyword evidence="2" id="KW-0963">Cytoplasm</keyword>
<dbReference type="InterPro" id="IPR002052">
    <property type="entry name" value="DNA_methylase_N6_adenine_CS"/>
</dbReference>
<evidence type="ECO:0000256" key="4">
    <source>
        <dbReference type="ARBA" id="ARBA00022679"/>
    </source>
</evidence>
<dbReference type="CDD" id="cd02440">
    <property type="entry name" value="AdoMet_MTases"/>
    <property type="match status" value="1"/>
</dbReference>
<evidence type="ECO:0000259" key="7">
    <source>
        <dbReference type="Pfam" id="PF01170"/>
    </source>
</evidence>
<keyword evidence="6" id="KW-0819">tRNA processing</keyword>
<dbReference type="PANTHER" id="PTHR14911:SF21">
    <property type="entry name" value="N2-METHYLGUANOSINE TRNA METHYLTRANSFERASE"/>
    <property type="match status" value="1"/>
</dbReference>
<comment type="subcellular location">
    <subcellularLocation>
        <location evidence="1">Cytoplasm</location>
    </subcellularLocation>
</comment>
<dbReference type="InterPro" id="IPR000241">
    <property type="entry name" value="RlmKL-like_Mtase"/>
</dbReference>
<protein>
    <recommendedName>
        <fullName evidence="7">Ribosomal RNA large subunit methyltransferase K/L-like methyltransferase domain-containing protein</fullName>
    </recommendedName>
</protein>
<dbReference type="PROSITE" id="PS01261">
    <property type="entry name" value="UPF0020"/>
    <property type="match status" value="1"/>
</dbReference>
<sequence>MASEWVFELGGEQSQLARAELEGLLSAASCAPAFATASGLRLHCTLAQPPPAGLLGRLGMVRSGGELAAVSSLAELETAAATIDLGGARFAVRCSPGPLEAQAVNQRLGAMLARHGRVDLERPEITVRVFQGDALELMLEHEPTGYRRCLEHHLNRRPRFAPVSLPPRLARAMVNLALPSGDGQLLDPFCGTGGLLIEAADCGLEASGSDIDGEMVAASRENLRHFGLAATLEQGDAATVVQRTRPDAIATDPPYGRSASTAREPLGELLARFSAACAEALPTGGRLVLALPDPALLPQTGFNELHRCEWYVHGSLTRHLLVLERD</sequence>
<gene>
    <name evidence="8" type="ORF">EYQ16_01960</name>
</gene>
<dbReference type="SUPFAM" id="SSF53335">
    <property type="entry name" value="S-adenosyl-L-methionine-dependent methyltransferases"/>
    <property type="match status" value="1"/>
</dbReference>
<dbReference type="Pfam" id="PF01170">
    <property type="entry name" value="UPF0020"/>
    <property type="match status" value="1"/>
</dbReference>
<evidence type="ECO:0000256" key="1">
    <source>
        <dbReference type="ARBA" id="ARBA00004496"/>
    </source>
</evidence>
<dbReference type="Gene3D" id="3.40.50.150">
    <property type="entry name" value="Vaccinia Virus protein VP39"/>
    <property type="match status" value="1"/>
</dbReference>
<comment type="caution">
    <text evidence="8">The sequence shown here is derived from an EMBL/GenBank/DDBJ whole genome shotgun (WGS) entry which is preliminary data.</text>
</comment>
<dbReference type="GO" id="GO:0005737">
    <property type="term" value="C:cytoplasm"/>
    <property type="evidence" value="ECO:0007669"/>
    <property type="project" value="UniProtKB-SubCell"/>
</dbReference>
<evidence type="ECO:0000313" key="9">
    <source>
        <dbReference type="Proteomes" id="UP000589516"/>
    </source>
</evidence>
<evidence type="ECO:0000256" key="3">
    <source>
        <dbReference type="ARBA" id="ARBA00022603"/>
    </source>
</evidence>
<dbReference type="AlphaFoldDB" id="A0A7C8DK97"/>
<name>A0A7C8DK97_9ARCH</name>
<evidence type="ECO:0000256" key="6">
    <source>
        <dbReference type="ARBA" id="ARBA00022694"/>
    </source>
</evidence>
<evidence type="ECO:0000256" key="2">
    <source>
        <dbReference type="ARBA" id="ARBA00022490"/>
    </source>
</evidence>
<dbReference type="EMBL" id="DUAV01000019">
    <property type="protein sequence ID" value="HIG63269.1"/>
    <property type="molecule type" value="Genomic_DNA"/>
</dbReference>
<dbReference type="PROSITE" id="PS00092">
    <property type="entry name" value="N6_MTASE"/>
    <property type="match status" value="1"/>
</dbReference>
<reference evidence="9" key="1">
    <citation type="journal article" date="2019" name="bioRxiv">
        <title>Genome diversification in globally distributed novel marine Proteobacteria is linked to environmental adaptation.</title>
        <authorList>
            <person name="Zhou Z."/>
            <person name="Tran P.Q."/>
            <person name="Kieft K."/>
            <person name="Anantharaman K."/>
        </authorList>
    </citation>
    <scope>NUCLEOTIDE SEQUENCE [LARGE SCALE GENOMIC DNA]</scope>
</reference>
<keyword evidence="3" id="KW-0489">Methyltransferase</keyword>
<dbReference type="GO" id="GO:0003676">
    <property type="term" value="F:nucleic acid binding"/>
    <property type="evidence" value="ECO:0007669"/>
    <property type="project" value="InterPro"/>
</dbReference>
<dbReference type="InterPro" id="IPR029063">
    <property type="entry name" value="SAM-dependent_MTases_sf"/>
</dbReference>
<dbReference type="Proteomes" id="UP000589516">
    <property type="component" value="Unassembled WGS sequence"/>
</dbReference>
<dbReference type="InterPro" id="IPR053943">
    <property type="entry name" value="RlmKL-like_Mtase_CS"/>
</dbReference>
<dbReference type="PRINTS" id="PR00507">
    <property type="entry name" value="N12N6MTFRASE"/>
</dbReference>
<dbReference type="PANTHER" id="PTHR14911">
    <property type="entry name" value="THUMP DOMAIN-CONTAINING"/>
    <property type="match status" value="1"/>
</dbReference>
<dbReference type="GO" id="GO:0016423">
    <property type="term" value="F:tRNA (guanine) methyltransferase activity"/>
    <property type="evidence" value="ECO:0007669"/>
    <property type="project" value="TreeGrafter"/>
</dbReference>
<accession>A0A7C8DK97</accession>
<keyword evidence="5" id="KW-0949">S-adenosyl-L-methionine</keyword>
<evidence type="ECO:0000313" key="8">
    <source>
        <dbReference type="EMBL" id="HIG63269.1"/>
    </source>
</evidence>
<keyword evidence="4" id="KW-0808">Transferase</keyword>
<organism evidence="8 9">
    <name type="scientific">Marine Group III euryarchaeote</name>
    <dbReference type="NCBI Taxonomy" id="2173149"/>
    <lineage>
        <taxon>Archaea</taxon>
        <taxon>Methanobacteriati</taxon>
        <taxon>Thermoplasmatota</taxon>
        <taxon>Thermoplasmata</taxon>
        <taxon>Candidatus Thermoprofundales</taxon>
    </lineage>
</organism>
<feature type="domain" description="Ribosomal RNA large subunit methyltransferase K/L-like methyltransferase" evidence="7">
    <location>
        <begin position="156"/>
        <end position="294"/>
    </location>
</feature>
<dbReference type="GO" id="GO:0030488">
    <property type="term" value="P:tRNA methylation"/>
    <property type="evidence" value="ECO:0007669"/>
    <property type="project" value="TreeGrafter"/>
</dbReference>